<organism evidence="3 4">
    <name type="scientific">Pseudomonas coleopterorum</name>
    <dbReference type="NCBI Taxonomy" id="1605838"/>
    <lineage>
        <taxon>Bacteria</taxon>
        <taxon>Pseudomonadati</taxon>
        <taxon>Pseudomonadota</taxon>
        <taxon>Gammaproteobacteria</taxon>
        <taxon>Pseudomonadales</taxon>
        <taxon>Pseudomonadaceae</taxon>
        <taxon>Pseudomonas</taxon>
    </lineage>
</organism>
<feature type="coiled-coil region" evidence="1">
    <location>
        <begin position="4"/>
        <end position="31"/>
    </location>
</feature>
<keyword evidence="2" id="KW-0472">Membrane</keyword>
<protein>
    <submittedName>
        <fullName evidence="3">Uncharacterized protein</fullName>
    </submittedName>
</protein>
<evidence type="ECO:0000256" key="2">
    <source>
        <dbReference type="SAM" id="Phobius"/>
    </source>
</evidence>
<sequence length="67" mass="7804">MSDHRRETLELEKLNVEIRKFMAESRKLNAEALKFRRESDWYPFAVGAALATAIVATFTLLIRFFAI</sequence>
<dbReference type="AlphaFoldDB" id="A0AAJ6M2X3"/>
<evidence type="ECO:0000313" key="4">
    <source>
        <dbReference type="Proteomes" id="UP001258207"/>
    </source>
</evidence>
<evidence type="ECO:0000313" key="3">
    <source>
        <dbReference type="EMBL" id="WNC12034.1"/>
    </source>
</evidence>
<keyword evidence="2" id="KW-1133">Transmembrane helix</keyword>
<dbReference type="Proteomes" id="UP001258207">
    <property type="component" value="Chromosome"/>
</dbReference>
<accession>A0AAJ6M2X3</accession>
<dbReference type="EMBL" id="CP134081">
    <property type="protein sequence ID" value="WNC12034.1"/>
    <property type="molecule type" value="Genomic_DNA"/>
</dbReference>
<keyword evidence="1" id="KW-0175">Coiled coil</keyword>
<name>A0AAJ6M2X3_9PSED</name>
<feature type="transmembrane region" description="Helical" evidence="2">
    <location>
        <begin position="41"/>
        <end position="66"/>
    </location>
</feature>
<proteinExistence type="predicted"/>
<evidence type="ECO:0000256" key="1">
    <source>
        <dbReference type="SAM" id="Coils"/>
    </source>
</evidence>
<keyword evidence="2" id="KW-0812">Transmembrane</keyword>
<reference evidence="3" key="1">
    <citation type="submission" date="2023-09" db="EMBL/GenBank/DDBJ databases">
        <title>First report of Pseudomonas coleopterorum DJ13 causing leaf spot on Rhododendron pulchrum Sweet in China.</title>
        <authorList>
            <person name="Zhang Y."/>
        </authorList>
    </citation>
    <scope>NUCLEOTIDE SEQUENCE</scope>
    <source>
        <strain evidence="3">DJ13</strain>
    </source>
</reference>
<gene>
    <name evidence="3" type="ORF">RI108_17015</name>
</gene>